<feature type="compositionally biased region" description="Low complexity" evidence="1">
    <location>
        <begin position="190"/>
        <end position="201"/>
    </location>
</feature>
<evidence type="ECO:0000313" key="3">
    <source>
        <dbReference type="Proteomes" id="UP000054097"/>
    </source>
</evidence>
<name>A0A0C2X6L4_SERVB</name>
<feature type="region of interest" description="Disordered" evidence="1">
    <location>
        <begin position="376"/>
        <end position="439"/>
    </location>
</feature>
<dbReference type="Proteomes" id="UP000054097">
    <property type="component" value="Unassembled WGS sequence"/>
</dbReference>
<feature type="region of interest" description="Disordered" evidence="1">
    <location>
        <begin position="338"/>
        <end position="363"/>
    </location>
</feature>
<feature type="compositionally biased region" description="Basic and acidic residues" evidence="1">
    <location>
        <begin position="154"/>
        <end position="171"/>
    </location>
</feature>
<dbReference type="AlphaFoldDB" id="A0A0C2X6L4"/>
<organism evidence="2 3">
    <name type="scientific">Serendipita vermifera MAFF 305830</name>
    <dbReference type="NCBI Taxonomy" id="933852"/>
    <lineage>
        <taxon>Eukaryota</taxon>
        <taxon>Fungi</taxon>
        <taxon>Dikarya</taxon>
        <taxon>Basidiomycota</taxon>
        <taxon>Agaricomycotina</taxon>
        <taxon>Agaricomycetes</taxon>
        <taxon>Sebacinales</taxon>
        <taxon>Serendipitaceae</taxon>
        <taxon>Serendipita</taxon>
    </lineage>
</organism>
<dbReference type="HOGENOM" id="CLU_624327_0_0_1"/>
<feature type="compositionally biased region" description="Basic and acidic residues" evidence="1">
    <location>
        <begin position="418"/>
        <end position="439"/>
    </location>
</feature>
<keyword evidence="3" id="KW-1185">Reference proteome</keyword>
<feature type="compositionally biased region" description="Polar residues" evidence="1">
    <location>
        <begin position="217"/>
        <end position="240"/>
    </location>
</feature>
<feature type="compositionally biased region" description="Acidic residues" evidence="1">
    <location>
        <begin position="173"/>
        <end position="185"/>
    </location>
</feature>
<evidence type="ECO:0000313" key="2">
    <source>
        <dbReference type="EMBL" id="KIM24937.1"/>
    </source>
</evidence>
<reference evidence="2 3" key="1">
    <citation type="submission" date="2014-04" db="EMBL/GenBank/DDBJ databases">
        <authorList>
            <consortium name="DOE Joint Genome Institute"/>
            <person name="Kuo A."/>
            <person name="Zuccaro A."/>
            <person name="Kohler A."/>
            <person name="Nagy L.G."/>
            <person name="Floudas D."/>
            <person name="Copeland A."/>
            <person name="Barry K.W."/>
            <person name="Cichocki N."/>
            <person name="Veneault-Fourrey C."/>
            <person name="LaButti K."/>
            <person name="Lindquist E.A."/>
            <person name="Lipzen A."/>
            <person name="Lundell T."/>
            <person name="Morin E."/>
            <person name="Murat C."/>
            <person name="Sun H."/>
            <person name="Tunlid A."/>
            <person name="Henrissat B."/>
            <person name="Grigoriev I.V."/>
            <person name="Hibbett D.S."/>
            <person name="Martin F."/>
            <person name="Nordberg H.P."/>
            <person name="Cantor M.N."/>
            <person name="Hua S.X."/>
        </authorList>
    </citation>
    <scope>NUCLEOTIDE SEQUENCE [LARGE SCALE GENOMIC DNA]</scope>
    <source>
        <strain evidence="2 3">MAFF 305830</strain>
    </source>
</reference>
<gene>
    <name evidence="2" type="ORF">M408DRAFT_331423</name>
</gene>
<accession>A0A0C2X6L4</accession>
<reference evidence="3" key="2">
    <citation type="submission" date="2015-01" db="EMBL/GenBank/DDBJ databases">
        <title>Evolutionary Origins and Diversification of the Mycorrhizal Mutualists.</title>
        <authorList>
            <consortium name="DOE Joint Genome Institute"/>
            <consortium name="Mycorrhizal Genomics Consortium"/>
            <person name="Kohler A."/>
            <person name="Kuo A."/>
            <person name="Nagy L.G."/>
            <person name="Floudas D."/>
            <person name="Copeland A."/>
            <person name="Barry K.W."/>
            <person name="Cichocki N."/>
            <person name="Veneault-Fourrey C."/>
            <person name="LaButti K."/>
            <person name="Lindquist E.A."/>
            <person name="Lipzen A."/>
            <person name="Lundell T."/>
            <person name="Morin E."/>
            <person name="Murat C."/>
            <person name="Riley R."/>
            <person name="Ohm R."/>
            <person name="Sun H."/>
            <person name="Tunlid A."/>
            <person name="Henrissat B."/>
            <person name="Grigoriev I.V."/>
            <person name="Hibbett D.S."/>
            <person name="Martin F."/>
        </authorList>
    </citation>
    <scope>NUCLEOTIDE SEQUENCE [LARGE SCALE GENOMIC DNA]</scope>
    <source>
        <strain evidence="3">MAFF 305830</strain>
    </source>
</reference>
<proteinExistence type="predicted"/>
<protein>
    <submittedName>
        <fullName evidence="2">Uncharacterized protein</fullName>
    </submittedName>
</protein>
<dbReference type="OrthoDB" id="3260886at2759"/>
<feature type="region of interest" description="Disordered" evidence="1">
    <location>
        <begin position="28"/>
        <end position="299"/>
    </location>
</feature>
<dbReference type="EMBL" id="KN824318">
    <property type="protein sequence ID" value="KIM24937.1"/>
    <property type="molecule type" value="Genomic_DNA"/>
</dbReference>
<sequence>MDPGDPSGIPLPVSTVASPVASPLLRPGRKWLPGNLHASPNSSHIPDLALHPPTPPPRRPRRQVPMTPIEDNEVSLPGSPQQSVVGTPGRRARMMNRLSGAFHDGTPPPATRMLHPDDPKSRHAPISNTFLRDGKRSSIVSNLPSSRRHSVVSAHRDAPWEQGRESRHFDEPPMVEDEDEEEGDQHEEMVQQQQPMPQTPRRQPRRPGMPHRETTSDETYVSQPGTSDGNWRTSSSTNSHPVGKPVRVDPLTLLERRRRRDYTLGSHHPLHGPPNTPLQGNANRRLSEVTDASEEDEEVPNVEWADIVNRFRTVWRRFGDMPWVADPCVATLVIPQSTTSSSLTPKAPGEKSEEPPIVPWYRPKPTLDEMLADEAAREVEPDGDNDSTTLAHYGPVPNTNSAKPSKWFPRMPQASHQPGRERFGESLVERGIVRRESTT</sequence>
<evidence type="ECO:0000256" key="1">
    <source>
        <dbReference type="SAM" id="MobiDB-lite"/>
    </source>
</evidence>